<keyword evidence="3 6" id="KW-0812">Transmembrane</keyword>
<evidence type="ECO:0000256" key="5">
    <source>
        <dbReference type="ARBA" id="ARBA00023136"/>
    </source>
</evidence>
<protein>
    <submittedName>
        <fullName evidence="8">Membrane protein, putative</fullName>
    </submittedName>
</protein>
<dbReference type="AlphaFoldDB" id="A0A486XUC9"/>
<keyword evidence="5 6" id="KW-0472">Membrane</keyword>
<feature type="transmembrane region" description="Helical" evidence="6">
    <location>
        <begin position="319"/>
        <end position="341"/>
    </location>
</feature>
<comment type="subcellular location">
    <subcellularLocation>
        <location evidence="1">Membrane</location>
        <topology evidence="1">Multi-pass membrane protein</topology>
    </subcellularLocation>
</comment>
<feature type="transmembrane region" description="Helical" evidence="6">
    <location>
        <begin position="285"/>
        <end position="307"/>
    </location>
</feature>
<dbReference type="InterPro" id="IPR037185">
    <property type="entry name" value="EmrE-like"/>
</dbReference>
<feature type="transmembrane region" description="Helical" evidence="6">
    <location>
        <begin position="43"/>
        <end position="63"/>
    </location>
</feature>
<comment type="similarity">
    <text evidence="2">Belongs to the EamA transporter family.</text>
</comment>
<dbReference type="SUPFAM" id="SSF103481">
    <property type="entry name" value="Multidrug resistance efflux transporter EmrE"/>
    <property type="match status" value="1"/>
</dbReference>
<dbReference type="Gene3D" id="1.10.3730.20">
    <property type="match status" value="1"/>
</dbReference>
<feature type="domain" description="EamA" evidence="7">
    <location>
        <begin position="196"/>
        <end position="334"/>
    </location>
</feature>
<evidence type="ECO:0000256" key="1">
    <source>
        <dbReference type="ARBA" id="ARBA00004141"/>
    </source>
</evidence>
<sequence length="357" mass="39086">MTVATKDKEGKNSNNGRPTFWLNQNDKALTGTIFMHQTTGKSLIGLSLALTTAILWGMLPIALKILLDVLTANTITAIRFLAAAVIVGLWLGARGKLPTMALLRQYKVTWLMLIAVIGLLSNYIMYLNGLNYLSAETGQVVIQLAPFLMMLGGVIIFKERLLLWQKVGACVLVAGLLLFFNERLVALVLQASSETLGVLLVIAAGITWAAYALAQKQLLQHYSSKQIMYLLYVAGTVAFVPVSELAPMLSMSQLQWGLLVFCCLNTVVAYGAFAEALHHWEASKVSAVLAVTPLFTILFANITGWVFPSYLAPQHLNAWSWLGALLVVTGSALTALAPQFVQYRAARRVKKLQRDVF</sequence>
<gene>
    <name evidence="8" type="ORF">BAL341_3286</name>
</gene>
<feature type="transmembrane region" description="Helical" evidence="6">
    <location>
        <begin position="138"/>
        <end position="157"/>
    </location>
</feature>
<dbReference type="GO" id="GO:0016020">
    <property type="term" value="C:membrane"/>
    <property type="evidence" value="ECO:0007669"/>
    <property type="project" value="UniProtKB-SubCell"/>
</dbReference>
<feature type="transmembrane region" description="Helical" evidence="6">
    <location>
        <begin position="254"/>
        <end position="273"/>
    </location>
</feature>
<evidence type="ECO:0000256" key="4">
    <source>
        <dbReference type="ARBA" id="ARBA00022989"/>
    </source>
</evidence>
<evidence type="ECO:0000256" key="6">
    <source>
        <dbReference type="SAM" id="Phobius"/>
    </source>
</evidence>
<feature type="transmembrane region" description="Helical" evidence="6">
    <location>
        <begin position="75"/>
        <end position="93"/>
    </location>
</feature>
<dbReference type="PANTHER" id="PTHR32322:SF2">
    <property type="entry name" value="EAMA DOMAIN-CONTAINING PROTEIN"/>
    <property type="match status" value="1"/>
</dbReference>
<feature type="transmembrane region" description="Helical" evidence="6">
    <location>
        <begin position="169"/>
        <end position="189"/>
    </location>
</feature>
<feature type="transmembrane region" description="Helical" evidence="6">
    <location>
        <begin position="226"/>
        <end position="242"/>
    </location>
</feature>
<dbReference type="InterPro" id="IPR050638">
    <property type="entry name" value="AA-Vitamin_Transporters"/>
</dbReference>
<feature type="transmembrane region" description="Helical" evidence="6">
    <location>
        <begin position="105"/>
        <end position="126"/>
    </location>
</feature>
<dbReference type="Pfam" id="PF00892">
    <property type="entry name" value="EamA"/>
    <property type="match status" value="2"/>
</dbReference>
<dbReference type="PANTHER" id="PTHR32322">
    <property type="entry name" value="INNER MEMBRANE TRANSPORTER"/>
    <property type="match status" value="1"/>
</dbReference>
<proteinExistence type="inferred from homology"/>
<accession>A0A486XUC9</accession>
<evidence type="ECO:0000256" key="2">
    <source>
        <dbReference type="ARBA" id="ARBA00007362"/>
    </source>
</evidence>
<name>A0A486XUC9_9GAMM</name>
<dbReference type="InterPro" id="IPR000620">
    <property type="entry name" value="EamA_dom"/>
</dbReference>
<feature type="domain" description="EamA" evidence="7">
    <location>
        <begin position="44"/>
        <end position="180"/>
    </location>
</feature>
<evidence type="ECO:0000313" key="8">
    <source>
        <dbReference type="EMBL" id="VHO06252.1"/>
    </source>
</evidence>
<reference evidence="8" key="1">
    <citation type="submission" date="2019-04" db="EMBL/GenBank/DDBJ databases">
        <authorList>
            <person name="Brambilla D."/>
        </authorList>
    </citation>
    <scope>NUCLEOTIDE SEQUENCE</scope>
    <source>
        <strain evidence="8">BAL1</strain>
    </source>
</reference>
<feature type="transmembrane region" description="Helical" evidence="6">
    <location>
        <begin position="195"/>
        <end position="214"/>
    </location>
</feature>
<evidence type="ECO:0000259" key="7">
    <source>
        <dbReference type="Pfam" id="PF00892"/>
    </source>
</evidence>
<evidence type="ECO:0000256" key="3">
    <source>
        <dbReference type="ARBA" id="ARBA00022692"/>
    </source>
</evidence>
<keyword evidence="4 6" id="KW-1133">Transmembrane helix</keyword>
<dbReference type="EMBL" id="CAAJGR010000025">
    <property type="protein sequence ID" value="VHO06252.1"/>
    <property type="molecule type" value="Genomic_DNA"/>
</dbReference>
<organism evidence="8">
    <name type="scientific">Rheinheimera sp. BAL341</name>
    <dbReference type="NCBI Taxonomy" id="1708203"/>
    <lineage>
        <taxon>Bacteria</taxon>
        <taxon>Pseudomonadati</taxon>
        <taxon>Pseudomonadota</taxon>
        <taxon>Gammaproteobacteria</taxon>
        <taxon>Chromatiales</taxon>
        <taxon>Chromatiaceae</taxon>
        <taxon>Rheinheimera</taxon>
    </lineage>
</organism>